<evidence type="ECO:0000256" key="1">
    <source>
        <dbReference type="ARBA" id="ARBA00023125"/>
    </source>
</evidence>
<evidence type="ECO:0000259" key="2">
    <source>
        <dbReference type="PROSITE" id="PS50943"/>
    </source>
</evidence>
<dbReference type="CDD" id="cd00093">
    <property type="entry name" value="HTH_XRE"/>
    <property type="match status" value="1"/>
</dbReference>
<dbReference type="GO" id="GO:0005829">
    <property type="term" value="C:cytosol"/>
    <property type="evidence" value="ECO:0007669"/>
    <property type="project" value="TreeGrafter"/>
</dbReference>
<name>A0A1V9TWE1_9LACO</name>
<evidence type="ECO:0000313" key="4">
    <source>
        <dbReference type="Proteomes" id="UP000192353"/>
    </source>
</evidence>
<dbReference type="GO" id="GO:0003700">
    <property type="term" value="F:DNA-binding transcription factor activity"/>
    <property type="evidence" value="ECO:0007669"/>
    <property type="project" value="TreeGrafter"/>
</dbReference>
<organism evidence="3 4">
    <name type="scientific">Ligilactobacillus salivarius</name>
    <dbReference type="NCBI Taxonomy" id="1624"/>
    <lineage>
        <taxon>Bacteria</taxon>
        <taxon>Bacillati</taxon>
        <taxon>Bacillota</taxon>
        <taxon>Bacilli</taxon>
        <taxon>Lactobacillales</taxon>
        <taxon>Lactobacillaceae</taxon>
        <taxon>Ligilactobacillus</taxon>
    </lineage>
</organism>
<dbReference type="GO" id="GO:0003677">
    <property type="term" value="F:DNA binding"/>
    <property type="evidence" value="ECO:0007669"/>
    <property type="project" value="UniProtKB-KW"/>
</dbReference>
<dbReference type="Pfam" id="PF01381">
    <property type="entry name" value="HTH_3"/>
    <property type="match status" value="1"/>
</dbReference>
<reference evidence="3 4" key="1">
    <citation type="submission" date="2017-03" db="EMBL/GenBank/DDBJ databases">
        <title>Phylogenomics and comparative genomics of Lactobacillus salivarius, a mammalian gut commensal.</title>
        <authorList>
            <person name="Harris H.M."/>
        </authorList>
    </citation>
    <scope>NUCLEOTIDE SEQUENCE [LARGE SCALE GENOMIC DNA]</scope>
    <source>
        <strain evidence="3 4">AH4231</strain>
    </source>
</reference>
<dbReference type="InterPro" id="IPR010982">
    <property type="entry name" value="Lambda_DNA-bd_dom_sf"/>
</dbReference>
<dbReference type="InterPro" id="IPR001387">
    <property type="entry name" value="Cro/C1-type_HTH"/>
</dbReference>
<sequence>MSESDDKVLKERIINLRESRNLSQTDLAKMVDMSNSTLNKIEAGTRKISSSELKKFAIAFNVSSDYLLGNTDNMEKKKYYELSDKEKNDIAIQAEKLMEGIETGNNLNFYGEPATKEQKDRILIAVKTAMEMNKMEAKKKFTPKKYRD</sequence>
<accession>A0A1V9TWE1</accession>
<dbReference type="PROSITE" id="PS50943">
    <property type="entry name" value="HTH_CROC1"/>
    <property type="match status" value="1"/>
</dbReference>
<dbReference type="EMBL" id="NBEY01000026">
    <property type="protein sequence ID" value="OQR25804.1"/>
    <property type="molecule type" value="Genomic_DNA"/>
</dbReference>
<dbReference type="Proteomes" id="UP000192353">
    <property type="component" value="Unassembled WGS sequence"/>
</dbReference>
<feature type="domain" description="HTH cro/C1-type" evidence="2">
    <location>
        <begin position="13"/>
        <end position="67"/>
    </location>
</feature>
<protein>
    <submittedName>
        <fullName evidence="3">Transcriptional regulator</fullName>
    </submittedName>
</protein>
<dbReference type="InterPro" id="IPR050807">
    <property type="entry name" value="TransReg_Diox_bact_type"/>
</dbReference>
<dbReference type="AlphaFoldDB" id="A0A1V9TWE1"/>
<dbReference type="SUPFAM" id="SSF47413">
    <property type="entry name" value="lambda repressor-like DNA-binding domains"/>
    <property type="match status" value="1"/>
</dbReference>
<evidence type="ECO:0000313" key="3">
    <source>
        <dbReference type="EMBL" id="OQR25804.1"/>
    </source>
</evidence>
<dbReference type="RefSeq" id="WP_081515688.1">
    <property type="nucleotide sequence ID" value="NZ_JAAJBN010000021.1"/>
</dbReference>
<comment type="caution">
    <text evidence="3">The sequence shown here is derived from an EMBL/GenBank/DDBJ whole genome shotgun (WGS) entry which is preliminary data.</text>
</comment>
<dbReference type="SMART" id="SM00530">
    <property type="entry name" value="HTH_XRE"/>
    <property type="match status" value="1"/>
</dbReference>
<keyword evidence="1" id="KW-0238">DNA-binding</keyword>
<dbReference type="Gene3D" id="1.10.260.40">
    <property type="entry name" value="lambda repressor-like DNA-binding domains"/>
    <property type="match status" value="1"/>
</dbReference>
<dbReference type="PANTHER" id="PTHR46797:SF1">
    <property type="entry name" value="METHYLPHOSPHONATE SYNTHASE"/>
    <property type="match status" value="1"/>
</dbReference>
<proteinExistence type="predicted"/>
<gene>
    <name evidence="3" type="ORF">B6U37_02750</name>
</gene>
<dbReference type="PANTHER" id="PTHR46797">
    <property type="entry name" value="HTH-TYPE TRANSCRIPTIONAL REGULATOR"/>
    <property type="match status" value="1"/>
</dbReference>